<keyword evidence="2 5" id="KW-0812">Transmembrane</keyword>
<gene>
    <name evidence="7" type="ORF">Esi_0038_0109</name>
</gene>
<dbReference type="GO" id="GO:0016020">
    <property type="term" value="C:membrane"/>
    <property type="evidence" value="ECO:0007669"/>
    <property type="project" value="UniProtKB-SubCell"/>
</dbReference>
<dbReference type="OrthoDB" id="28208at2759"/>
<sequence length="439" mass="45411">MSGGGEGSQAASEEGDKSGMSASVFNLAKNILGAGMLSLPNGVAAFSDSRKAIVPASLIIAALGAVSAYTFVLIGRSCAETNAESYEQSWARTVGQKSAWVPAGACVATCFAGCLAFTIIIGDSFSALAKTFGAPALVAKRSNIIMAVSATVLLPLSLLKNLKSLGFTSMLGTSGLVYTAVMMAIRFFDGSYAAGGKFHALLPAAGAPVFDAKGTNPICFLVLVSMLSTAYEAHFNAPLFYRELKDNTVPRYSKMVSISFLASVATMTAVTAFGFMTFGGASSGYILNNYATTDRLATVARVAVASSLVFSYPLCFVGLRDGIREMSGAKPGETRNRTRWTVGLLAGVTAASLKLTDLGFVNSFGGALIGSGIVYVFPALMFLKPLMRKFKDKAVAAAAAAGQKREMSLNAGIVAVGVAMGVLGCVISVLETFTNVLGI</sequence>
<evidence type="ECO:0000313" key="7">
    <source>
        <dbReference type="EMBL" id="CBN77220.1"/>
    </source>
</evidence>
<feature type="transmembrane region" description="Helical" evidence="5">
    <location>
        <begin position="53"/>
        <end position="74"/>
    </location>
</feature>
<evidence type="ECO:0000256" key="5">
    <source>
        <dbReference type="SAM" id="Phobius"/>
    </source>
</evidence>
<dbReference type="OMA" id="RQFTISI"/>
<proteinExistence type="predicted"/>
<evidence type="ECO:0000313" key="8">
    <source>
        <dbReference type="Proteomes" id="UP000002630"/>
    </source>
</evidence>
<feature type="transmembrane region" description="Helical" evidence="5">
    <location>
        <begin position="165"/>
        <end position="188"/>
    </location>
</feature>
<feature type="transmembrane region" description="Helical" evidence="5">
    <location>
        <begin position="255"/>
        <end position="278"/>
    </location>
</feature>
<dbReference type="AlphaFoldDB" id="D8LM06"/>
<evidence type="ECO:0000256" key="2">
    <source>
        <dbReference type="ARBA" id="ARBA00022692"/>
    </source>
</evidence>
<comment type="subcellular location">
    <subcellularLocation>
        <location evidence="1">Membrane</location>
        <topology evidence="1">Multi-pass membrane protein</topology>
    </subcellularLocation>
</comment>
<dbReference type="EMBL" id="FN649742">
    <property type="protein sequence ID" value="CBN77220.1"/>
    <property type="molecule type" value="Genomic_DNA"/>
</dbReference>
<dbReference type="GO" id="GO:0015179">
    <property type="term" value="F:L-amino acid transmembrane transporter activity"/>
    <property type="evidence" value="ECO:0007669"/>
    <property type="project" value="TreeGrafter"/>
</dbReference>
<dbReference type="PANTHER" id="PTHR22950">
    <property type="entry name" value="AMINO ACID TRANSPORTER"/>
    <property type="match status" value="1"/>
</dbReference>
<dbReference type="PANTHER" id="PTHR22950:SF652">
    <property type="entry name" value="TRANSMEMBRANE AMINO ACID TRANSPORTER FAMILY PROTEIN"/>
    <property type="match status" value="1"/>
</dbReference>
<evidence type="ECO:0000256" key="1">
    <source>
        <dbReference type="ARBA" id="ARBA00004141"/>
    </source>
</evidence>
<feature type="transmembrane region" description="Helical" evidence="5">
    <location>
        <begin position="364"/>
        <end position="383"/>
    </location>
</feature>
<feature type="transmembrane region" description="Helical" evidence="5">
    <location>
        <begin position="340"/>
        <end position="358"/>
    </location>
</feature>
<keyword evidence="3 5" id="KW-1133">Transmembrane helix</keyword>
<dbReference type="Pfam" id="PF01490">
    <property type="entry name" value="Aa_trans"/>
    <property type="match status" value="1"/>
</dbReference>
<dbReference type="EMBL" id="FN648575">
    <property type="protein sequence ID" value="CBN77220.1"/>
    <property type="molecule type" value="Genomic_DNA"/>
</dbReference>
<feature type="domain" description="Amino acid transporter transmembrane" evidence="6">
    <location>
        <begin position="17"/>
        <end position="391"/>
    </location>
</feature>
<keyword evidence="4 5" id="KW-0472">Membrane</keyword>
<feature type="transmembrane region" description="Helical" evidence="5">
    <location>
        <begin position="142"/>
        <end position="159"/>
    </location>
</feature>
<organism evidence="7 8">
    <name type="scientific">Ectocarpus siliculosus</name>
    <name type="common">Brown alga</name>
    <name type="synonym">Conferva siliculosa</name>
    <dbReference type="NCBI Taxonomy" id="2880"/>
    <lineage>
        <taxon>Eukaryota</taxon>
        <taxon>Sar</taxon>
        <taxon>Stramenopiles</taxon>
        <taxon>Ochrophyta</taxon>
        <taxon>PX clade</taxon>
        <taxon>Phaeophyceae</taxon>
        <taxon>Ectocarpales</taxon>
        <taxon>Ectocarpaceae</taxon>
        <taxon>Ectocarpus</taxon>
    </lineage>
</organism>
<evidence type="ECO:0000256" key="4">
    <source>
        <dbReference type="ARBA" id="ARBA00023136"/>
    </source>
</evidence>
<evidence type="ECO:0000256" key="3">
    <source>
        <dbReference type="ARBA" id="ARBA00022989"/>
    </source>
</evidence>
<accession>D8LM06</accession>
<feature type="transmembrane region" description="Helical" evidence="5">
    <location>
        <begin position="409"/>
        <end position="430"/>
    </location>
</feature>
<dbReference type="eggNOG" id="KOG1305">
    <property type="taxonomic scope" value="Eukaryota"/>
</dbReference>
<evidence type="ECO:0000259" key="6">
    <source>
        <dbReference type="Pfam" id="PF01490"/>
    </source>
</evidence>
<protein>
    <recommendedName>
        <fullName evidence="6">Amino acid transporter transmembrane domain-containing protein</fullName>
    </recommendedName>
</protein>
<dbReference type="Proteomes" id="UP000002630">
    <property type="component" value="Linkage Group LG17"/>
</dbReference>
<feature type="transmembrane region" description="Helical" evidence="5">
    <location>
        <begin position="298"/>
        <end position="319"/>
    </location>
</feature>
<dbReference type="InParanoid" id="D8LM06"/>
<dbReference type="STRING" id="2880.D8LM06"/>
<reference evidence="7 8" key="1">
    <citation type="journal article" date="2010" name="Nature">
        <title>The Ectocarpus genome and the independent evolution of multicellularity in brown algae.</title>
        <authorList>
            <person name="Cock J.M."/>
            <person name="Sterck L."/>
            <person name="Rouze P."/>
            <person name="Scornet D."/>
            <person name="Allen A.E."/>
            <person name="Amoutzias G."/>
            <person name="Anthouard V."/>
            <person name="Artiguenave F."/>
            <person name="Aury J.M."/>
            <person name="Badger J.H."/>
            <person name="Beszteri B."/>
            <person name="Billiau K."/>
            <person name="Bonnet E."/>
            <person name="Bothwell J.H."/>
            <person name="Bowler C."/>
            <person name="Boyen C."/>
            <person name="Brownlee C."/>
            <person name="Carrano C.J."/>
            <person name="Charrier B."/>
            <person name="Cho G.Y."/>
            <person name="Coelho S.M."/>
            <person name="Collen J."/>
            <person name="Corre E."/>
            <person name="Da Silva C."/>
            <person name="Delage L."/>
            <person name="Delaroque N."/>
            <person name="Dittami S.M."/>
            <person name="Doulbeau S."/>
            <person name="Elias M."/>
            <person name="Farnham G."/>
            <person name="Gachon C.M."/>
            <person name="Gschloessl B."/>
            <person name="Heesch S."/>
            <person name="Jabbari K."/>
            <person name="Jubin C."/>
            <person name="Kawai H."/>
            <person name="Kimura K."/>
            <person name="Kloareg B."/>
            <person name="Kupper F.C."/>
            <person name="Lang D."/>
            <person name="Le Bail A."/>
            <person name="Leblanc C."/>
            <person name="Lerouge P."/>
            <person name="Lohr M."/>
            <person name="Lopez P.J."/>
            <person name="Martens C."/>
            <person name="Maumus F."/>
            <person name="Michel G."/>
            <person name="Miranda-Saavedra D."/>
            <person name="Morales J."/>
            <person name="Moreau H."/>
            <person name="Motomura T."/>
            <person name="Nagasato C."/>
            <person name="Napoli C.A."/>
            <person name="Nelson D.R."/>
            <person name="Nyvall-Collen P."/>
            <person name="Peters A.F."/>
            <person name="Pommier C."/>
            <person name="Potin P."/>
            <person name="Poulain J."/>
            <person name="Quesneville H."/>
            <person name="Read B."/>
            <person name="Rensing S.A."/>
            <person name="Ritter A."/>
            <person name="Rousvoal S."/>
            <person name="Samanta M."/>
            <person name="Samson G."/>
            <person name="Schroeder D.C."/>
            <person name="Segurens B."/>
            <person name="Strittmatter M."/>
            <person name="Tonon T."/>
            <person name="Tregear J.W."/>
            <person name="Valentin K."/>
            <person name="von Dassow P."/>
            <person name="Yamagishi T."/>
            <person name="Van de Peer Y."/>
            <person name="Wincker P."/>
        </authorList>
    </citation>
    <scope>NUCLEOTIDE SEQUENCE [LARGE SCALE GENOMIC DNA]</scope>
    <source>
        <strain evidence="8">Ec32 / CCAP1310/4</strain>
    </source>
</reference>
<dbReference type="InterPro" id="IPR013057">
    <property type="entry name" value="AA_transpt_TM"/>
</dbReference>
<feature type="transmembrane region" description="Helical" evidence="5">
    <location>
        <begin position="99"/>
        <end position="121"/>
    </location>
</feature>
<keyword evidence="8" id="KW-1185">Reference proteome</keyword>
<name>D8LM06_ECTSI</name>